<name>A0A8J3ZV96_9ACTN</name>
<proteinExistence type="predicted"/>
<evidence type="ECO:0000313" key="1">
    <source>
        <dbReference type="EMBL" id="GIJ70589.1"/>
    </source>
</evidence>
<evidence type="ECO:0008006" key="3">
    <source>
        <dbReference type="Google" id="ProtNLM"/>
    </source>
</evidence>
<dbReference type="InterPro" id="IPR011989">
    <property type="entry name" value="ARM-like"/>
</dbReference>
<evidence type="ECO:0000313" key="2">
    <source>
        <dbReference type="Proteomes" id="UP000635606"/>
    </source>
</evidence>
<dbReference type="InterPro" id="IPR025409">
    <property type="entry name" value="DUF4303"/>
</dbReference>
<comment type="caution">
    <text evidence="1">The sequence shown here is derived from an EMBL/GenBank/DDBJ whole genome shotgun (WGS) entry which is preliminary data.</text>
</comment>
<dbReference type="Pfam" id="PF14136">
    <property type="entry name" value="DUF4303"/>
    <property type="match status" value="1"/>
</dbReference>
<organism evidence="1 2">
    <name type="scientific">Virgisporangium ochraceum</name>
    <dbReference type="NCBI Taxonomy" id="65505"/>
    <lineage>
        <taxon>Bacteria</taxon>
        <taxon>Bacillati</taxon>
        <taxon>Actinomycetota</taxon>
        <taxon>Actinomycetes</taxon>
        <taxon>Micromonosporales</taxon>
        <taxon>Micromonosporaceae</taxon>
        <taxon>Virgisporangium</taxon>
    </lineage>
</organism>
<protein>
    <recommendedName>
        <fullName evidence="3">DUF4303 domain-containing protein</fullName>
    </recommendedName>
</protein>
<dbReference type="EMBL" id="BOPH01000081">
    <property type="protein sequence ID" value="GIJ70589.1"/>
    <property type="molecule type" value="Genomic_DNA"/>
</dbReference>
<accession>A0A8J3ZV96</accession>
<sequence length="445" mass="48230">MTRFDWRALENELTDALVRAVSGVAADHPDERCYAAALWLLYRETDGPIRLPMLAVNTVEALDRVPADDRDDVRWSPADWEFDDVDWLPDEVARRWEHDLAGYARRGTVAQWDATFDRFVTALVTVCRRARRGLGGLPVVVLDPELHPTVIPRILPKAQVSRMFPELDEHARAWSELAALPPARRAAHLAGLLGTFDGPIGSEEAEKALRDLGPDAVPALLPRLGVPGEAWQAAKILADIGWADDTVIGALAEALDRTDGPDRSWVAAALSRLGRLDVVLAAPGASGEVVTAVAAPYRSFRDHSSAPRPLDYGPLERALQDRPELLSVLESELSPGTPMCEIGAAEVDEALRGTGSAHALVRRHAVTVLGERRLGAAVGRRVLPVLAGRAADDPDPLVRRLAVLGLRWWGRQGHAYLDVGRAARDGDPDGSVRVAAQGWLDEAGG</sequence>
<keyword evidence="2" id="KW-1185">Reference proteome</keyword>
<gene>
    <name evidence="1" type="ORF">Voc01_055060</name>
</gene>
<reference evidence="1" key="1">
    <citation type="submission" date="2021-01" db="EMBL/GenBank/DDBJ databases">
        <title>Whole genome shotgun sequence of Virgisporangium ochraceum NBRC 16418.</title>
        <authorList>
            <person name="Komaki H."/>
            <person name="Tamura T."/>
        </authorList>
    </citation>
    <scope>NUCLEOTIDE SEQUENCE</scope>
    <source>
        <strain evidence="1">NBRC 16418</strain>
    </source>
</reference>
<dbReference type="RefSeq" id="WP_203930473.1">
    <property type="nucleotide sequence ID" value="NZ_BOPH01000081.1"/>
</dbReference>
<dbReference type="Gene3D" id="1.25.10.10">
    <property type="entry name" value="Leucine-rich Repeat Variant"/>
    <property type="match status" value="1"/>
</dbReference>
<dbReference type="Proteomes" id="UP000635606">
    <property type="component" value="Unassembled WGS sequence"/>
</dbReference>
<dbReference type="AlphaFoldDB" id="A0A8J3ZV96"/>